<accession>A0AAD6HD54</accession>
<dbReference type="AlphaFoldDB" id="A0AAD6HD54"/>
<feature type="region of interest" description="Disordered" evidence="1">
    <location>
        <begin position="206"/>
        <end position="243"/>
    </location>
</feature>
<organism evidence="3 4">
    <name type="scientific">Penicillium malachiteum</name>
    <dbReference type="NCBI Taxonomy" id="1324776"/>
    <lineage>
        <taxon>Eukaryota</taxon>
        <taxon>Fungi</taxon>
        <taxon>Dikarya</taxon>
        <taxon>Ascomycota</taxon>
        <taxon>Pezizomycotina</taxon>
        <taxon>Eurotiomycetes</taxon>
        <taxon>Eurotiomycetidae</taxon>
        <taxon>Eurotiales</taxon>
        <taxon>Aspergillaceae</taxon>
        <taxon>Penicillium</taxon>
    </lineage>
</organism>
<keyword evidence="2" id="KW-0472">Membrane</keyword>
<proteinExistence type="predicted"/>
<evidence type="ECO:0000313" key="4">
    <source>
        <dbReference type="Proteomes" id="UP001215712"/>
    </source>
</evidence>
<name>A0AAD6HD54_9EURO</name>
<keyword evidence="2" id="KW-1133">Transmembrane helix</keyword>
<dbReference type="EMBL" id="JAQJAN010000019">
    <property type="protein sequence ID" value="KAJ5709109.1"/>
    <property type="molecule type" value="Genomic_DNA"/>
</dbReference>
<comment type="caution">
    <text evidence="3">The sequence shown here is derived from an EMBL/GenBank/DDBJ whole genome shotgun (WGS) entry which is preliminary data.</text>
</comment>
<reference evidence="3" key="1">
    <citation type="journal article" date="2023" name="IMA Fungus">
        <title>Comparative genomic study of the Penicillium genus elucidates a diverse pangenome and 15 lateral gene transfer events.</title>
        <authorList>
            <person name="Petersen C."/>
            <person name="Sorensen T."/>
            <person name="Nielsen M.R."/>
            <person name="Sondergaard T.E."/>
            <person name="Sorensen J.L."/>
            <person name="Fitzpatrick D.A."/>
            <person name="Frisvad J.C."/>
            <person name="Nielsen K.L."/>
        </authorList>
    </citation>
    <scope>NUCLEOTIDE SEQUENCE</scope>
    <source>
        <strain evidence="3">IBT 17514</strain>
    </source>
</reference>
<keyword evidence="2" id="KW-0812">Transmembrane</keyword>
<feature type="compositionally biased region" description="Basic and acidic residues" evidence="1">
    <location>
        <begin position="231"/>
        <end position="243"/>
    </location>
</feature>
<sequence>MSSEDRTCYYPEGNVGEGLVPCTSDEVTHCCGSGGICLTNGYCLDVSQPFVASRGGCTSDTWASGCPTQCQDVLPKEGTSIINLSYEDGISLYCCGTPVYNGSAIVCPYGNSFELDDGSAILGRAALANATSKSSTTSNTTTTTSSNSSAITTSSSSSSNSHDVAIGVGVGIPLGVIAVGTLLWALWERRRANRLSKSLGVPHAGYSGASMGARSSTRPTELDPQIPVAELMEREQAEMKPSQ</sequence>
<gene>
    <name evidence="3" type="ORF">N7493_010443</name>
</gene>
<evidence type="ECO:0000256" key="2">
    <source>
        <dbReference type="SAM" id="Phobius"/>
    </source>
</evidence>
<reference evidence="3" key="2">
    <citation type="submission" date="2023-01" db="EMBL/GenBank/DDBJ databases">
        <authorList>
            <person name="Petersen C."/>
        </authorList>
    </citation>
    <scope>NUCLEOTIDE SEQUENCE</scope>
    <source>
        <strain evidence="3">IBT 17514</strain>
    </source>
</reference>
<evidence type="ECO:0000313" key="3">
    <source>
        <dbReference type="EMBL" id="KAJ5709109.1"/>
    </source>
</evidence>
<dbReference type="Proteomes" id="UP001215712">
    <property type="component" value="Unassembled WGS sequence"/>
</dbReference>
<feature type="transmembrane region" description="Helical" evidence="2">
    <location>
        <begin position="164"/>
        <end position="187"/>
    </location>
</feature>
<protein>
    <submittedName>
        <fullName evidence="3">Uncharacterized protein</fullName>
    </submittedName>
</protein>
<keyword evidence="4" id="KW-1185">Reference proteome</keyword>
<evidence type="ECO:0000256" key="1">
    <source>
        <dbReference type="SAM" id="MobiDB-lite"/>
    </source>
</evidence>
<feature type="region of interest" description="Disordered" evidence="1">
    <location>
        <begin position="132"/>
        <end position="161"/>
    </location>
</feature>